<dbReference type="CDD" id="cd00093">
    <property type="entry name" value="HTH_XRE"/>
    <property type="match status" value="1"/>
</dbReference>
<dbReference type="SUPFAM" id="SSF47413">
    <property type="entry name" value="lambda repressor-like DNA-binding domains"/>
    <property type="match status" value="1"/>
</dbReference>
<dbReference type="InterPro" id="IPR001387">
    <property type="entry name" value="Cro/C1-type_HTH"/>
</dbReference>
<protein>
    <recommendedName>
        <fullName evidence="2">HTH cro/C1-type domain-containing protein</fullName>
    </recommendedName>
</protein>
<comment type="caution">
    <text evidence="1">The sequence shown here is derived from an EMBL/GenBank/DDBJ whole genome shotgun (WGS) entry which is preliminary data.</text>
</comment>
<proteinExistence type="predicted"/>
<feature type="non-terminal residue" evidence="1">
    <location>
        <position position="81"/>
    </location>
</feature>
<evidence type="ECO:0008006" key="2">
    <source>
        <dbReference type="Google" id="ProtNLM"/>
    </source>
</evidence>
<organism evidence="1">
    <name type="scientific">marine sediment metagenome</name>
    <dbReference type="NCBI Taxonomy" id="412755"/>
    <lineage>
        <taxon>unclassified sequences</taxon>
        <taxon>metagenomes</taxon>
        <taxon>ecological metagenomes</taxon>
    </lineage>
</organism>
<dbReference type="EMBL" id="LAZR01045578">
    <property type="protein sequence ID" value="KKK98533.1"/>
    <property type="molecule type" value="Genomic_DNA"/>
</dbReference>
<evidence type="ECO:0000313" key="1">
    <source>
        <dbReference type="EMBL" id="KKK98533.1"/>
    </source>
</evidence>
<dbReference type="GO" id="GO:0003677">
    <property type="term" value="F:DNA binding"/>
    <property type="evidence" value="ECO:0007669"/>
    <property type="project" value="InterPro"/>
</dbReference>
<accession>A0A0F8ZXG6</accession>
<sequence length="81" mass="9499">MTRDGLDYSRLSAKQRTRRFRHYREVLGLTQDELALELGYGKNSLQRGAVVSHKENGVRDVTARDLLALECLLRRAQRWKR</sequence>
<dbReference type="InterPro" id="IPR010982">
    <property type="entry name" value="Lambda_DNA-bd_dom_sf"/>
</dbReference>
<gene>
    <name evidence="1" type="ORF">LCGC14_2641830</name>
</gene>
<name>A0A0F8ZXG6_9ZZZZ</name>
<dbReference type="AlphaFoldDB" id="A0A0F8ZXG6"/>
<reference evidence="1" key="1">
    <citation type="journal article" date="2015" name="Nature">
        <title>Complex archaea that bridge the gap between prokaryotes and eukaryotes.</title>
        <authorList>
            <person name="Spang A."/>
            <person name="Saw J.H."/>
            <person name="Jorgensen S.L."/>
            <person name="Zaremba-Niedzwiedzka K."/>
            <person name="Martijn J."/>
            <person name="Lind A.E."/>
            <person name="van Eijk R."/>
            <person name="Schleper C."/>
            <person name="Guy L."/>
            <person name="Ettema T.J."/>
        </authorList>
    </citation>
    <scope>NUCLEOTIDE SEQUENCE</scope>
</reference>
<dbReference type="Gene3D" id="1.10.260.40">
    <property type="entry name" value="lambda repressor-like DNA-binding domains"/>
    <property type="match status" value="1"/>
</dbReference>